<gene>
    <name evidence="2" type="ORF">MCOR_45620</name>
</gene>
<dbReference type="EMBL" id="CACVKT020008070">
    <property type="protein sequence ID" value="CAC5412629.1"/>
    <property type="molecule type" value="Genomic_DNA"/>
</dbReference>
<feature type="compositionally biased region" description="Low complexity" evidence="1">
    <location>
        <begin position="169"/>
        <end position="179"/>
    </location>
</feature>
<protein>
    <submittedName>
        <fullName evidence="2">Uncharacterized protein</fullName>
    </submittedName>
</protein>
<accession>A0A6J8DVI0</accession>
<keyword evidence="3" id="KW-1185">Reference proteome</keyword>
<dbReference type="Proteomes" id="UP000507470">
    <property type="component" value="Unassembled WGS sequence"/>
</dbReference>
<dbReference type="AlphaFoldDB" id="A0A6J8DVI0"/>
<evidence type="ECO:0000256" key="1">
    <source>
        <dbReference type="SAM" id="MobiDB-lite"/>
    </source>
</evidence>
<name>A0A6J8DVI0_MYTCO</name>
<feature type="region of interest" description="Disordered" evidence="1">
    <location>
        <begin position="164"/>
        <end position="189"/>
    </location>
</feature>
<evidence type="ECO:0000313" key="2">
    <source>
        <dbReference type="EMBL" id="CAC5412629.1"/>
    </source>
</evidence>
<sequence length="189" mass="22688">MNSYIERKISSELLPFSGMRNSAFVQYLDIANVLKTELKKCKTENFQEKNTNLEQQKVHRGLKTSTKEPTGYRIREISSSKNLKTFVNRKKKVFRELKEQVIEKDKTVKMVHDLYYLRSTEFSDEIQTLKKEKSDLHSKLQFHEYSIKQLTEELQSLRHENYMLSSSQNQQRPNYNNRHYNNRRGGRFR</sequence>
<feature type="compositionally biased region" description="Basic residues" evidence="1">
    <location>
        <begin position="180"/>
        <end position="189"/>
    </location>
</feature>
<reference evidence="2 3" key="1">
    <citation type="submission" date="2020-06" db="EMBL/GenBank/DDBJ databases">
        <authorList>
            <person name="Li R."/>
            <person name="Bekaert M."/>
        </authorList>
    </citation>
    <scope>NUCLEOTIDE SEQUENCE [LARGE SCALE GENOMIC DNA]</scope>
    <source>
        <strain evidence="3">wild</strain>
    </source>
</reference>
<organism evidence="2 3">
    <name type="scientific">Mytilus coruscus</name>
    <name type="common">Sea mussel</name>
    <dbReference type="NCBI Taxonomy" id="42192"/>
    <lineage>
        <taxon>Eukaryota</taxon>
        <taxon>Metazoa</taxon>
        <taxon>Spiralia</taxon>
        <taxon>Lophotrochozoa</taxon>
        <taxon>Mollusca</taxon>
        <taxon>Bivalvia</taxon>
        <taxon>Autobranchia</taxon>
        <taxon>Pteriomorphia</taxon>
        <taxon>Mytilida</taxon>
        <taxon>Mytiloidea</taxon>
        <taxon>Mytilidae</taxon>
        <taxon>Mytilinae</taxon>
        <taxon>Mytilus</taxon>
    </lineage>
</organism>
<proteinExistence type="predicted"/>
<evidence type="ECO:0000313" key="3">
    <source>
        <dbReference type="Proteomes" id="UP000507470"/>
    </source>
</evidence>